<evidence type="ECO:0000256" key="1">
    <source>
        <dbReference type="SAM" id="Phobius"/>
    </source>
</evidence>
<feature type="transmembrane region" description="Helical" evidence="1">
    <location>
        <begin position="82"/>
        <end position="103"/>
    </location>
</feature>
<organism evidence="2 3">
    <name type="scientific">Acrocarpospora macrocephala</name>
    <dbReference type="NCBI Taxonomy" id="150177"/>
    <lineage>
        <taxon>Bacteria</taxon>
        <taxon>Bacillati</taxon>
        <taxon>Actinomycetota</taxon>
        <taxon>Actinomycetes</taxon>
        <taxon>Streptosporangiales</taxon>
        <taxon>Streptosporangiaceae</taxon>
        <taxon>Acrocarpospora</taxon>
    </lineage>
</organism>
<reference evidence="2 3" key="1">
    <citation type="submission" date="2019-10" db="EMBL/GenBank/DDBJ databases">
        <title>Whole genome shotgun sequence of Acrocarpospora macrocephala NBRC 16266.</title>
        <authorList>
            <person name="Ichikawa N."/>
            <person name="Kimura A."/>
            <person name="Kitahashi Y."/>
            <person name="Komaki H."/>
            <person name="Oguchi A."/>
        </authorList>
    </citation>
    <scope>NUCLEOTIDE SEQUENCE [LARGE SCALE GENOMIC DNA]</scope>
    <source>
        <strain evidence="2 3">NBRC 16266</strain>
    </source>
</reference>
<dbReference type="OrthoDB" id="4870234at2"/>
<accession>A0A5M3X5G3</accession>
<keyword evidence="3" id="KW-1185">Reference proteome</keyword>
<keyword evidence="1" id="KW-0812">Transmembrane</keyword>
<evidence type="ECO:0000313" key="2">
    <source>
        <dbReference type="EMBL" id="GES16320.1"/>
    </source>
</evidence>
<keyword evidence="1" id="KW-1133">Transmembrane helix</keyword>
<proteinExistence type="predicted"/>
<dbReference type="EMBL" id="BLAE01000097">
    <property type="protein sequence ID" value="GES16320.1"/>
    <property type="molecule type" value="Genomic_DNA"/>
</dbReference>
<comment type="caution">
    <text evidence="2">The sequence shown here is derived from an EMBL/GenBank/DDBJ whole genome shotgun (WGS) entry which is preliminary data.</text>
</comment>
<keyword evidence="1" id="KW-0472">Membrane</keyword>
<protein>
    <submittedName>
        <fullName evidence="2">Membrane protein</fullName>
    </submittedName>
</protein>
<dbReference type="InterPro" id="IPR009937">
    <property type="entry name" value="Phage_holin_3_6"/>
</dbReference>
<evidence type="ECO:0000313" key="3">
    <source>
        <dbReference type="Proteomes" id="UP000331127"/>
    </source>
</evidence>
<sequence>MSVHQRETQSTASTAELVQQASDQVSRLIKDEMRLARAEVVGKGRQARTGAALFGGTGVMALLGAGALVACAIIALAIPWPAWLAALVVGAALLIIAGIMGAIGKNRVKGAMPPKPTQAVNGVKSDIDAVRSGVTEGRAHR</sequence>
<dbReference type="RefSeq" id="WP_155361353.1">
    <property type="nucleotide sequence ID" value="NZ_BAAAHL010000047.1"/>
</dbReference>
<gene>
    <name evidence="2" type="ORF">Amac_099180</name>
</gene>
<dbReference type="Proteomes" id="UP000331127">
    <property type="component" value="Unassembled WGS sequence"/>
</dbReference>
<dbReference type="Pfam" id="PF07332">
    <property type="entry name" value="Phage_holin_3_6"/>
    <property type="match status" value="1"/>
</dbReference>
<feature type="transmembrane region" description="Helical" evidence="1">
    <location>
        <begin position="52"/>
        <end position="76"/>
    </location>
</feature>
<dbReference type="AlphaFoldDB" id="A0A5M3X5G3"/>
<name>A0A5M3X5G3_9ACTN</name>